<name>A0A643F7L1_IDEDE</name>
<dbReference type="InterPro" id="IPR029058">
    <property type="entry name" value="AB_hydrolase_fold"/>
</dbReference>
<dbReference type="GO" id="GO:0006508">
    <property type="term" value="P:proteolysis"/>
    <property type="evidence" value="ECO:0007669"/>
    <property type="project" value="InterPro"/>
</dbReference>
<gene>
    <name evidence="4" type="ORF">F7Q92_20280</name>
</gene>
<dbReference type="SUPFAM" id="SSF53474">
    <property type="entry name" value="alpha/beta-Hydrolases"/>
    <property type="match status" value="1"/>
</dbReference>
<protein>
    <submittedName>
        <fullName evidence="4">S9 family peptidase</fullName>
    </submittedName>
</protein>
<keyword evidence="2" id="KW-0732">Signal</keyword>
<dbReference type="Proteomes" id="UP000430120">
    <property type="component" value="Unassembled WGS sequence"/>
</dbReference>
<keyword evidence="5" id="KW-1185">Reference proteome</keyword>
<comment type="caution">
    <text evidence="4">The sequence shown here is derived from an EMBL/GenBank/DDBJ whole genome shotgun (WGS) entry which is preliminary data.</text>
</comment>
<dbReference type="SUPFAM" id="SSF82171">
    <property type="entry name" value="DPP6 N-terminal domain-like"/>
    <property type="match status" value="1"/>
</dbReference>
<dbReference type="Pfam" id="PF00326">
    <property type="entry name" value="Peptidase_S9"/>
    <property type="match status" value="1"/>
</dbReference>
<keyword evidence="1" id="KW-0378">Hydrolase</keyword>
<dbReference type="PANTHER" id="PTHR42776:SF27">
    <property type="entry name" value="DIPEPTIDYL PEPTIDASE FAMILY MEMBER 6"/>
    <property type="match status" value="1"/>
</dbReference>
<feature type="signal peptide" evidence="2">
    <location>
        <begin position="1"/>
        <end position="25"/>
    </location>
</feature>
<dbReference type="PANTHER" id="PTHR42776">
    <property type="entry name" value="SERINE PEPTIDASE S9 FAMILY MEMBER"/>
    <property type="match status" value="1"/>
</dbReference>
<dbReference type="InterPro" id="IPR011042">
    <property type="entry name" value="6-blade_b-propeller_TolB-like"/>
</dbReference>
<dbReference type="Gene3D" id="2.120.10.30">
    <property type="entry name" value="TolB, C-terminal domain"/>
    <property type="match status" value="3"/>
</dbReference>
<evidence type="ECO:0000256" key="2">
    <source>
        <dbReference type="SAM" id="SignalP"/>
    </source>
</evidence>
<organism evidence="4 5">
    <name type="scientific">Ideonella dechloratans</name>
    <dbReference type="NCBI Taxonomy" id="36863"/>
    <lineage>
        <taxon>Bacteria</taxon>
        <taxon>Pseudomonadati</taxon>
        <taxon>Pseudomonadota</taxon>
        <taxon>Betaproteobacteria</taxon>
        <taxon>Burkholderiales</taxon>
        <taxon>Sphaerotilaceae</taxon>
        <taxon>Ideonella</taxon>
    </lineage>
</organism>
<evidence type="ECO:0000313" key="5">
    <source>
        <dbReference type="Proteomes" id="UP000430120"/>
    </source>
</evidence>
<sequence length="677" mass="74192">MRHTTSALCLITALLASACSSLPSADQGVLAPNPNLVAQGIPPVPMRLVKAVEQYTEFSGDSFVDWHPHRREMLISHRAPGASTPQLYRLSGPMAEPEALTDFADPVRVGRYDPRDGRYIVFQRAAGGNEADQLYRLDLDTRVVTALVEPGQRYAMNIWLHGDAAPGADAPPARLLYTAVPLDRTAQGGSRASVDTTLWLVDPLHPEGRRAVATLPGSGWEASVVSPDDRQVALLHYLSANRTEVWLLDLASGEKRQLLPRNGETAAATWFPQAFQPDGQGLLLTSDARGEFRQLLRLDIKSGQLSPARLDIPWDLDLASSTDEGDLLAVLANEDGREVLHLVDSRTLSELPQPALPEGTVGQASFHPASRELAFSLNSSAGPSQLYSLNPASGQVQQWTEARAPAGVDTRQFARQQVVRWKSFDGLSISGLISRADPQRFPGRRPVLIAIHGGPEGQAKVGFLGRGNYYVQELGVTILQPNVRGSSGFGKTFLAADNGMKREDSVKDIGALLDWIATQPDLDPSRVLVTGGSYGGYMSLAVAEHYADRIAGNIDIVGISHFVTFLSNTESYRRDLRRVEYGDERDPAMRAFLERISPLSNAEKIQKPMFVVQGKNDPRVPWTEAEQIVAKARANGVPVWYLRAENEGHGFQRKENADFQFYATVLFMQQTLLKPQN</sequence>
<reference evidence="4 5" key="1">
    <citation type="submission" date="2019-09" db="EMBL/GenBank/DDBJ databases">
        <title>Draft genome sequences of 48 bacterial type strains from the CCUG.</title>
        <authorList>
            <person name="Tunovic T."/>
            <person name="Pineiro-Iglesias B."/>
            <person name="Unosson C."/>
            <person name="Inganas E."/>
            <person name="Ohlen M."/>
            <person name="Cardew S."/>
            <person name="Jensie-Markopoulos S."/>
            <person name="Salva-Serra F."/>
            <person name="Jaen-Luchoro D."/>
            <person name="Karlsson R."/>
            <person name="Svensson-Stadler L."/>
            <person name="Chun J."/>
            <person name="Moore E."/>
        </authorList>
    </citation>
    <scope>NUCLEOTIDE SEQUENCE [LARGE SCALE GENOMIC DNA]</scope>
    <source>
        <strain evidence="4 5">CCUG 30977</strain>
    </source>
</reference>
<dbReference type="AlphaFoldDB" id="A0A643F7L1"/>
<dbReference type="RefSeq" id="WP_151125883.1">
    <property type="nucleotide sequence ID" value="NZ_CP088081.1"/>
</dbReference>
<evidence type="ECO:0000259" key="3">
    <source>
        <dbReference type="Pfam" id="PF00326"/>
    </source>
</evidence>
<feature type="domain" description="Peptidase S9 prolyl oligopeptidase catalytic" evidence="3">
    <location>
        <begin position="469"/>
        <end position="670"/>
    </location>
</feature>
<accession>A0A643F7L1</accession>
<dbReference type="InterPro" id="IPR001375">
    <property type="entry name" value="Peptidase_S9_cat"/>
</dbReference>
<proteinExistence type="predicted"/>
<dbReference type="PROSITE" id="PS51257">
    <property type="entry name" value="PROKAR_LIPOPROTEIN"/>
    <property type="match status" value="1"/>
</dbReference>
<dbReference type="GO" id="GO:0004252">
    <property type="term" value="F:serine-type endopeptidase activity"/>
    <property type="evidence" value="ECO:0007669"/>
    <property type="project" value="TreeGrafter"/>
</dbReference>
<feature type="chain" id="PRO_5024952870" evidence="2">
    <location>
        <begin position="26"/>
        <end position="677"/>
    </location>
</feature>
<evidence type="ECO:0000313" key="4">
    <source>
        <dbReference type="EMBL" id="KAB0573901.1"/>
    </source>
</evidence>
<dbReference type="EMBL" id="VZPB01000085">
    <property type="protein sequence ID" value="KAB0573901.1"/>
    <property type="molecule type" value="Genomic_DNA"/>
</dbReference>
<dbReference type="OrthoDB" id="4269629at2"/>
<dbReference type="Gene3D" id="3.40.50.1820">
    <property type="entry name" value="alpha/beta hydrolase"/>
    <property type="match status" value="1"/>
</dbReference>
<evidence type="ECO:0000256" key="1">
    <source>
        <dbReference type="ARBA" id="ARBA00022801"/>
    </source>
</evidence>